<proteinExistence type="predicted"/>
<dbReference type="PROSITE" id="PS51257">
    <property type="entry name" value="PROKAR_LIPOPROTEIN"/>
    <property type="match status" value="1"/>
</dbReference>
<name>A0A218KBU8_9CAUD</name>
<dbReference type="Proteomes" id="UP000223102">
    <property type="component" value="Segment"/>
</dbReference>
<protein>
    <submittedName>
        <fullName evidence="1">Uncharacterized protein</fullName>
    </submittedName>
</protein>
<keyword evidence="2" id="KW-1185">Reference proteome</keyword>
<evidence type="ECO:0000313" key="1">
    <source>
        <dbReference type="EMBL" id="AKQ08356.1"/>
    </source>
</evidence>
<accession>A0A218KBU8</accession>
<sequence>MKKLVVILFLVMLVGCGQTFEEKDLKFVGNTVIEGKYDKQVAVFEDKDGSVVSLFWDDIAKPLEKGATYKVEYQTNDNYTTYLNIINYDKQ</sequence>
<dbReference type="EMBL" id="KT070867">
    <property type="protein sequence ID" value="AKQ08356.1"/>
    <property type="molecule type" value="Genomic_DNA"/>
</dbReference>
<organism evidence="1 2">
    <name type="scientific">Bacillus phage PBC2</name>
    <dbReference type="NCBI Taxonomy" id="1675029"/>
    <lineage>
        <taxon>Viruses</taxon>
        <taxon>Duplodnaviria</taxon>
        <taxon>Heunggongvirae</taxon>
        <taxon>Uroviricota</taxon>
        <taxon>Caudoviricetes</taxon>
        <taxon>Andregratiavirinae</taxon>
        <taxon>Haetaevirus</taxon>
        <taxon>Haetaevirus PBC2</taxon>
    </lineage>
</organism>
<gene>
    <name evidence="1" type="ORF">PBC2_041</name>
</gene>
<evidence type="ECO:0000313" key="2">
    <source>
        <dbReference type="Proteomes" id="UP000223102"/>
    </source>
</evidence>
<reference evidence="1 2" key="1">
    <citation type="submission" date="2015-06" db="EMBL/GenBank/DDBJ databases">
        <title>Complete genome sequence of Bacillus cereus phage PBC2.</title>
        <authorList>
            <person name="Kong M."/>
            <person name="Ryu S."/>
        </authorList>
    </citation>
    <scope>NUCLEOTIDE SEQUENCE [LARGE SCALE GENOMIC DNA]</scope>
</reference>